<organism evidence="1 2">
    <name type="scientific">Caproicibacterium argilliputei</name>
    <dbReference type="NCBI Taxonomy" id="3030016"/>
    <lineage>
        <taxon>Bacteria</taxon>
        <taxon>Bacillati</taxon>
        <taxon>Bacillota</taxon>
        <taxon>Clostridia</taxon>
        <taxon>Eubacteriales</taxon>
        <taxon>Oscillospiraceae</taxon>
        <taxon>Caproicibacterium</taxon>
    </lineage>
</organism>
<proteinExistence type="predicted"/>
<sequence>MGMGAEEFWLMPIGLFLDLWTCHKQFLGMEKPKQIFSIDDIIPPGI</sequence>
<reference evidence="2" key="1">
    <citation type="submission" date="2024-06" db="EMBL/GenBank/DDBJ databases">
        <title>Caproicibacterium argilliputei sp. nov, a novel caproic acid producing anaerobic bacterium isolated from pit mud.</title>
        <authorList>
            <person name="Zeng C."/>
        </authorList>
    </citation>
    <scope>NUCLEOTIDE SEQUENCE [LARGE SCALE GENOMIC DNA]</scope>
    <source>
        <strain evidence="2">ZCY20-5</strain>
    </source>
</reference>
<dbReference type="EMBL" id="CP135996">
    <property type="protein sequence ID" value="WOC31889.1"/>
    <property type="molecule type" value="Genomic_DNA"/>
</dbReference>
<evidence type="ECO:0000313" key="1">
    <source>
        <dbReference type="EMBL" id="WOC31889.1"/>
    </source>
</evidence>
<evidence type="ECO:0000313" key="2">
    <source>
        <dbReference type="Proteomes" id="UP001300604"/>
    </source>
</evidence>
<dbReference type="AlphaFoldDB" id="A0AA97D9P8"/>
<dbReference type="RefSeq" id="WP_316934990.1">
    <property type="nucleotide sequence ID" value="NZ_CP135996.1"/>
</dbReference>
<gene>
    <name evidence="1" type="ORF">PXC00_11925</name>
</gene>
<dbReference type="KEGG" id="carl:PXC00_11925"/>
<keyword evidence="2" id="KW-1185">Reference proteome</keyword>
<name>A0AA97D9P8_9FIRM</name>
<protein>
    <submittedName>
        <fullName evidence="1">Uncharacterized protein</fullName>
    </submittedName>
</protein>
<reference evidence="2" key="3">
    <citation type="submission" date="2024-06" db="EMBL/GenBank/DDBJ databases">
        <authorList>
            <person name="Zeng C."/>
        </authorList>
    </citation>
    <scope>NUCLEOTIDE SEQUENCE [LARGE SCALE GENOMIC DNA]</scope>
    <source>
        <strain evidence="2">ZCY20-5</strain>
    </source>
</reference>
<accession>A0AA97D9P8</accession>
<dbReference type="Proteomes" id="UP001300604">
    <property type="component" value="Chromosome"/>
</dbReference>
<reference evidence="1 2" key="2">
    <citation type="submission" date="2024-06" db="EMBL/GenBank/DDBJ databases">
        <title>Caproicibacterium argilliputei sp. nov, a novel caproic acid producing anaerobic bacterium isolated from pit mud.</title>
        <authorList>
            <person name="Xia S."/>
        </authorList>
    </citation>
    <scope>NUCLEOTIDE SEQUENCE [LARGE SCALE GENOMIC DNA]</scope>
    <source>
        <strain evidence="1 2">ZCY20-5</strain>
    </source>
</reference>